<dbReference type="GO" id="GO:0000981">
    <property type="term" value="F:DNA-binding transcription factor activity, RNA polymerase II-specific"/>
    <property type="evidence" value="ECO:0007669"/>
    <property type="project" value="TreeGrafter"/>
</dbReference>
<dbReference type="FunFam" id="3.30.160.60:FF:000100">
    <property type="entry name" value="Zinc finger 45-like"/>
    <property type="match status" value="1"/>
</dbReference>
<feature type="domain" description="C2H2-type" evidence="8">
    <location>
        <begin position="129"/>
        <end position="156"/>
    </location>
</feature>
<dbReference type="FunFam" id="3.30.160.60:FF:000145">
    <property type="entry name" value="Zinc finger protein 574"/>
    <property type="match status" value="1"/>
</dbReference>
<dbReference type="Pfam" id="PF13894">
    <property type="entry name" value="zf-C2H2_4"/>
    <property type="match status" value="1"/>
</dbReference>
<feature type="domain" description="C2H2-type" evidence="8">
    <location>
        <begin position="9"/>
        <end position="36"/>
    </location>
</feature>
<keyword evidence="4 7" id="KW-0863">Zinc-finger</keyword>
<evidence type="ECO:0000313" key="9">
    <source>
        <dbReference type="EMBL" id="OXA47345.1"/>
    </source>
</evidence>
<accession>A0A226DP87</accession>
<keyword evidence="2" id="KW-0479">Metal-binding</keyword>
<dbReference type="EMBL" id="LNIX01000013">
    <property type="protein sequence ID" value="OXA47345.1"/>
    <property type="molecule type" value="Genomic_DNA"/>
</dbReference>
<keyword evidence="3" id="KW-0677">Repeat</keyword>
<dbReference type="PROSITE" id="PS00028">
    <property type="entry name" value="ZINC_FINGER_C2H2_1"/>
    <property type="match status" value="8"/>
</dbReference>
<feature type="domain" description="C2H2-type" evidence="8">
    <location>
        <begin position="276"/>
        <end position="303"/>
    </location>
</feature>
<feature type="domain" description="C2H2-type" evidence="8">
    <location>
        <begin position="97"/>
        <end position="127"/>
    </location>
</feature>
<evidence type="ECO:0000256" key="7">
    <source>
        <dbReference type="PROSITE-ProRule" id="PRU00042"/>
    </source>
</evidence>
<feature type="domain" description="C2H2-type" evidence="8">
    <location>
        <begin position="217"/>
        <end position="245"/>
    </location>
</feature>
<name>A0A226DP87_FOLCA</name>
<protein>
    <submittedName>
        <fullName evidence="9">Zinc finger protein 84</fullName>
    </submittedName>
</protein>
<sequence>MDPPQIYGLACSTCLKAFTTKKQLNRHMSTHDVDAKVKCEICRKIFKNPVYLSIHIKMLHTPRDRPSCDTCHRTFYTPATLRRHIASVHNTKERPRFPCGFPRCDKSYLSKNIVSQHVKTEHTENAVRFPCPLCGKEFKNRYKLERHISTHTKEKAYSCSTCGRSFAELTDVKCHEATHLEKSTRWIFKCELCGQAFFYKSHLQSHIQVVHENQRNHPCTICDKRFSTSGNMRDHVMAVHFACEEKTHSCDKCEYRSHSKANLANHARRHNPATRRECYFCRKKFVWFSSLVRHLRRHTIESI</sequence>
<dbReference type="STRING" id="158441.A0A226DP87"/>
<evidence type="ECO:0000256" key="3">
    <source>
        <dbReference type="ARBA" id="ARBA00022737"/>
    </source>
</evidence>
<dbReference type="PANTHER" id="PTHR24408:SF58">
    <property type="entry name" value="TRANSCRIPTION FACTOR (TFIIIA), PUTATIVE (AFU_ORTHOLOGUE AFUA_1G05150)-RELATED"/>
    <property type="match status" value="1"/>
</dbReference>
<keyword evidence="10" id="KW-1185">Reference proteome</keyword>
<dbReference type="InterPro" id="IPR013087">
    <property type="entry name" value="Znf_C2H2_type"/>
</dbReference>
<keyword evidence="6" id="KW-0539">Nucleus</keyword>
<dbReference type="AlphaFoldDB" id="A0A226DP87"/>
<dbReference type="SUPFAM" id="SSF57667">
    <property type="entry name" value="beta-beta-alpha zinc fingers"/>
    <property type="match status" value="5"/>
</dbReference>
<dbReference type="GO" id="GO:0043565">
    <property type="term" value="F:sequence-specific DNA binding"/>
    <property type="evidence" value="ECO:0007669"/>
    <property type="project" value="TreeGrafter"/>
</dbReference>
<dbReference type="Proteomes" id="UP000198287">
    <property type="component" value="Unassembled WGS sequence"/>
</dbReference>
<feature type="domain" description="C2H2-type" evidence="8">
    <location>
        <begin position="157"/>
        <end position="184"/>
    </location>
</feature>
<dbReference type="Gene3D" id="3.30.160.60">
    <property type="entry name" value="Classic Zinc Finger"/>
    <property type="match status" value="7"/>
</dbReference>
<dbReference type="SMART" id="SM00355">
    <property type="entry name" value="ZnF_C2H2"/>
    <property type="match status" value="10"/>
</dbReference>
<evidence type="ECO:0000256" key="4">
    <source>
        <dbReference type="ARBA" id="ARBA00022771"/>
    </source>
</evidence>
<dbReference type="InterPro" id="IPR036236">
    <property type="entry name" value="Znf_C2H2_sf"/>
</dbReference>
<feature type="domain" description="C2H2-type" evidence="8">
    <location>
        <begin position="66"/>
        <end position="95"/>
    </location>
</feature>
<gene>
    <name evidence="9" type="ORF">Fcan01_17645</name>
</gene>
<reference evidence="9 10" key="1">
    <citation type="submission" date="2015-12" db="EMBL/GenBank/DDBJ databases">
        <title>The genome of Folsomia candida.</title>
        <authorList>
            <person name="Faddeeva A."/>
            <person name="Derks M.F."/>
            <person name="Anvar Y."/>
            <person name="Smit S."/>
            <person name="Van Straalen N."/>
            <person name="Roelofs D."/>
        </authorList>
    </citation>
    <scope>NUCLEOTIDE SEQUENCE [LARGE SCALE GENOMIC DNA]</scope>
    <source>
        <strain evidence="9 10">VU population</strain>
        <tissue evidence="9">Whole body</tissue>
    </source>
</reference>
<dbReference type="OrthoDB" id="3565419at2759"/>
<dbReference type="Pfam" id="PF00096">
    <property type="entry name" value="zf-C2H2"/>
    <property type="match status" value="5"/>
</dbReference>
<evidence type="ECO:0000313" key="10">
    <source>
        <dbReference type="Proteomes" id="UP000198287"/>
    </source>
</evidence>
<dbReference type="PANTHER" id="PTHR24408">
    <property type="entry name" value="ZINC FINGER PROTEIN"/>
    <property type="match status" value="1"/>
</dbReference>
<dbReference type="OMA" id="CYLRTHY"/>
<organism evidence="9 10">
    <name type="scientific">Folsomia candida</name>
    <name type="common">Springtail</name>
    <dbReference type="NCBI Taxonomy" id="158441"/>
    <lineage>
        <taxon>Eukaryota</taxon>
        <taxon>Metazoa</taxon>
        <taxon>Ecdysozoa</taxon>
        <taxon>Arthropoda</taxon>
        <taxon>Hexapoda</taxon>
        <taxon>Collembola</taxon>
        <taxon>Entomobryomorpha</taxon>
        <taxon>Isotomoidea</taxon>
        <taxon>Isotomidae</taxon>
        <taxon>Proisotominae</taxon>
        <taxon>Folsomia</taxon>
    </lineage>
</organism>
<dbReference type="PROSITE" id="PS50157">
    <property type="entry name" value="ZINC_FINGER_C2H2_2"/>
    <property type="match status" value="9"/>
</dbReference>
<comment type="caution">
    <text evidence="9">The sequence shown here is derived from an EMBL/GenBank/DDBJ whole genome shotgun (WGS) entry which is preliminary data.</text>
</comment>
<evidence type="ECO:0000256" key="6">
    <source>
        <dbReference type="ARBA" id="ARBA00023242"/>
    </source>
</evidence>
<dbReference type="Pfam" id="PF13913">
    <property type="entry name" value="zf-C2HC_2"/>
    <property type="match status" value="1"/>
</dbReference>
<evidence type="ECO:0000256" key="2">
    <source>
        <dbReference type="ARBA" id="ARBA00022723"/>
    </source>
</evidence>
<evidence type="ECO:0000256" key="1">
    <source>
        <dbReference type="ARBA" id="ARBA00004123"/>
    </source>
</evidence>
<feature type="domain" description="C2H2-type" evidence="8">
    <location>
        <begin position="188"/>
        <end position="216"/>
    </location>
</feature>
<dbReference type="GO" id="GO:0008270">
    <property type="term" value="F:zinc ion binding"/>
    <property type="evidence" value="ECO:0007669"/>
    <property type="project" value="UniProtKB-KW"/>
</dbReference>
<proteinExistence type="predicted"/>
<feature type="domain" description="C2H2-type" evidence="8">
    <location>
        <begin position="37"/>
        <end position="65"/>
    </location>
</feature>
<dbReference type="GO" id="GO:0005634">
    <property type="term" value="C:nucleus"/>
    <property type="evidence" value="ECO:0007669"/>
    <property type="project" value="UniProtKB-SubCell"/>
</dbReference>
<evidence type="ECO:0000259" key="8">
    <source>
        <dbReference type="PROSITE" id="PS50157"/>
    </source>
</evidence>
<comment type="subcellular location">
    <subcellularLocation>
        <location evidence="1">Nucleus</location>
    </subcellularLocation>
</comment>
<evidence type="ECO:0000256" key="5">
    <source>
        <dbReference type="ARBA" id="ARBA00022833"/>
    </source>
</evidence>
<keyword evidence="5" id="KW-0862">Zinc</keyword>